<feature type="domain" description="Methyltransferase FkbM" evidence="1">
    <location>
        <begin position="63"/>
        <end position="202"/>
    </location>
</feature>
<dbReference type="PANTHER" id="PTHR36973">
    <property type="entry name" value="SLL1456 PROTEIN-RELATED"/>
    <property type="match status" value="1"/>
</dbReference>
<dbReference type="Pfam" id="PF05050">
    <property type="entry name" value="Methyltransf_21"/>
    <property type="match status" value="1"/>
</dbReference>
<dbReference type="EMBL" id="FNOM01000002">
    <property type="protein sequence ID" value="SDW58164.1"/>
    <property type="molecule type" value="Genomic_DNA"/>
</dbReference>
<evidence type="ECO:0000313" key="2">
    <source>
        <dbReference type="EMBL" id="SDW58164.1"/>
    </source>
</evidence>
<dbReference type="InterPro" id="IPR006342">
    <property type="entry name" value="FkbM_mtfrase"/>
</dbReference>
<dbReference type="Gene3D" id="3.40.50.150">
    <property type="entry name" value="Vaccinia Virus protein VP39"/>
    <property type="match status" value="1"/>
</dbReference>
<dbReference type="PANTHER" id="PTHR36973:SF4">
    <property type="entry name" value="NODULATION PROTEIN"/>
    <property type="match status" value="1"/>
</dbReference>
<keyword evidence="2" id="KW-0808">Transferase</keyword>
<dbReference type="InterPro" id="IPR029063">
    <property type="entry name" value="SAM-dependent_MTases_sf"/>
</dbReference>
<dbReference type="AlphaFoldDB" id="A0A1H2URI4"/>
<dbReference type="RefSeq" id="WP_176846894.1">
    <property type="nucleotide sequence ID" value="NZ_CP061498.1"/>
</dbReference>
<gene>
    <name evidence="2" type="ORF">SAMN04488238_102457</name>
</gene>
<proteinExistence type="predicted"/>
<keyword evidence="2" id="KW-0489">Methyltransferase</keyword>
<dbReference type="InterPro" id="IPR053188">
    <property type="entry name" value="FkbM_Methyltransferase"/>
</dbReference>
<evidence type="ECO:0000313" key="3">
    <source>
        <dbReference type="Proteomes" id="UP000198539"/>
    </source>
</evidence>
<dbReference type="STRING" id="564137.SAMN04488238_102457"/>
<protein>
    <submittedName>
        <fullName evidence="2">Methyltransferase, FkbM family</fullName>
    </submittedName>
</protein>
<dbReference type="GO" id="GO:0032259">
    <property type="term" value="P:methylation"/>
    <property type="evidence" value="ECO:0007669"/>
    <property type="project" value="UniProtKB-KW"/>
</dbReference>
<dbReference type="GO" id="GO:0008171">
    <property type="term" value="F:O-methyltransferase activity"/>
    <property type="evidence" value="ECO:0007669"/>
    <property type="project" value="TreeGrafter"/>
</dbReference>
<dbReference type="Proteomes" id="UP000198539">
    <property type="component" value="Unassembled WGS sequence"/>
</dbReference>
<evidence type="ECO:0000259" key="1">
    <source>
        <dbReference type="Pfam" id="PF05050"/>
    </source>
</evidence>
<dbReference type="SUPFAM" id="SSF53335">
    <property type="entry name" value="S-adenosyl-L-methionine-dependent methyltransferases"/>
    <property type="match status" value="1"/>
</dbReference>
<keyword evidence="3" id="KW-1185">Reference proteome</keyword>
<name>A0A1H2URI4_9RHOB</name>
<accession>A0A1H2URI4</accession>
<organism evidence="2 3">
    <name type="scientific">Roseicitreum antarcticum</name>
    <dbReference type="NCBI Taxonomy" id="564137"/>
    <lineage>
        <taxon>Bacteria</taxon>
        <taxon>Pseudomonadati</taxon>
        <taxon>Pseudomonadota</taxon>
        <taxon>Alphaproteobacteria</taxon>
        <taxon>Rhodobacterales</taxon>
        <taxon>Paracoccaceae</taxon>
        <taxon>Roseicitreum</taxon>
    </lineage>
</organism>
<sequence length="265" mass="29963">MNKLYVKHRLATSAIAGPISVLREVVERFHTMRYPELGLLHREPWMMNALLPRLVRRDSHCLDIGGHIGSVSYMLRKLAPQGSLTIVEASPEKAGWLRQRFPTDTVHEVAVSNQRGEISFFENLTNAGYSSLTARESRGQIREIRVTCTRIDDLLDETAKVDFIKIDVEGHEYEALCGARNLLDRCKPVILFEAGSSSDADIAESANTNVFRLLSEDLDYEIYAIFDLYFGRGPIDLAQFAIYRSYPYIAFNYIALPRGMTLPTG</sequence>
<dbReference type="NCBIfam" id="TIGR01444">
    <property type="entry name" value="fkbM_fam"/>
    <property type="match status" value="1"/>
</dbReference>
<reference evidence="2 3" key="1">
    <citation type="submission" date="2016-10" db="EMBL/GenBank/DDBJ databases">
        <authorList>
            <person name="de Groot N.N."/>
        </authorList>
    </citation>
    <scope>NUCLEOTIDE SEQUENCE [LARGE SCALE GENOMIC DNA]</scope>
    <source>
        <strain evidence="2 3">CGMCC 1.8894</strain>
    </source>
</reference>